<gene>
    <name evidence="13" type="primary">pcnB</name>
    <name evidence="13" type="ORF">ABG79_01298</name>
</gene>
<keyword evidence="9" id="KW-0460">Magnesium</keyword>
<accession>A0A0R3JTE7</accession>
<dbReference type="PANTHER" id="PTHR47788">
    <property type="entry name" value="POLYA POLYMERASE"/>
    <property type="match status" value="1"/>
</dbReference>
<keyword evidence="8" id="KW-0547">Nucleotide-binding</keyword>
<dbReference type="GO" id="GO:1990817">
    <property type="term" value="F:poly(A) RNA polymerase activity"/>
    <property type="evidence" value="ECO:0007669"/>
    <property type="project" value="UniProtKB-EC"/>
</dbReference>
<comment type="caution">
    <text evidence="13">The sequence shown here is derived from an EMBL/GenBank/DDBJ whole genome shotgun (WGS) entry which is preliminary data.</text>
</comment>
<dbReference type="AlphaFoldDB" id="A0A0R3JTE7"/>
<dbReference type="InterPro" id="IPR002646">
    <property type="entry name" value="PolA_pol_head_dom"/>
</dbReference>
<keyword evidence="4 11" id="KW-0808">Transferase</keyword>
<dbReference type="PANTHER" id="PTHR47788:SF1">
    <property type="entry name" value="A-ADDING TRNA NUCLEOTIDYLTRANSFERASE"/>
    <property type="match status" value="1"/>
</dbReference>
<keyword evidence="10 11" id="KW-0694">RNA-binding</keyword>
<dbReference type="Gene3D" id="1.10.3090.10">
    <property type="entry name" value="cca-adding enzyme, domain 2"/>
    <property type="match status" value="1"/>
</dbReference>
<dbReference type="InterPro" id="IPR052390">
    <property type="entry name" value="tRNA_nt/polyA_polymerase"/>
</dbReference>
<evidence type="ECO:0000313" key="14">
    <source>
        <dbReference type="Proteomes" id="UP000052015"/>
    </source>
</evidence>
<name>A0A0R3JTE7_CALMK</name>
<evidence type="ECO:0000256" key="10">
    <source>
        <dbReference type="ARBA" id="ARBA00022884"/>
    </source>
</evidence>
<comment type="similarity">
    <text evidence="2 11">Belongs to the tRNA nucleotidyltransferase/poly(A) polymerase family.</text>
</comment>
<dbReference type="EC" id="2.7.7.19" evidence="13"/>
<reference evidence="13 14" key="1">
    <citation type="submission" date="2015-09" db="EMBL/GenBank/DDBJ databases">
        <title>Draft genome sequence of a Caloramator mitchellensis, a moderate thermophile from the Great Artesian Basin of Australia.</title>
        <authorList>
            <person name="Patel B.K."/>
        </authorList>
    </citation>
    <scope>NUCLEOTIDE SEQUENCE [LARGE SCALE GENOMIC DNA]</scope>
    <source>
        <strain evidence="13 14">VF08</strain>
    </source>
</reference>
<dbReference type="Proteomes" id="UP000052015">
    <property type="component" value="Unassembled WGS sequence"/>
</dbReference>
<evidence type="ECO:0000256" key="3">
    <source>
        <dbReference type="ARBA" id="ARBA00022555"/>
    </source>
</evidence>
<dbReference type="Pfam" id="PF01743">
    <property type="entry name" value="PolyA_pol"/>
    <property type="match status" value="1"/>
</dbReference>
<dbReference type="GO" id="GO:0008033">
    <property type="term" value="P:tRNA processing"/>
    <property type="evidence" value="ECO:0007669"/>
    <property type="project" value="UniProtKB-KW"/>
</dbReference>
<dbReference type="SUPFAM" id="SSF81301">
    <property type="entry name" value="Nucleotidyltransferase"/>
    <property type="match status" value="1"/>
</dbReference>
<dbReference type="EMBL" id="LKHP01000006">
    <property type="protein sequence ID" value="KRQ86807.1"/>
    <property type="molecule type" value="Genomic_DNA"/>
</dbReference>
<dbReference type="Gene3D" id="3.30.460.10">
    <property type="entry name" value="Beta Polymerase, domain 2"/>
    <property type="match status" value="1"/>
</dbReference>
<dbReference type="InterPro" id="IPR043519">
    <property type="entry name" value="NT_sf"/>
</dbReference>
<evidence type="ECO:0000256" key="4">
    <source>
        <dbReference type="ARBA" id="ARBA00022679"/>
    </source>
</evidence>
<evidence type="ECO:0000256" key="7">
    <source>
        <dbReference type="ARBA" id="ARBA00022723"/>
    </source>
</evidence>
<proteinExistence type="inferred from homology"/>
<dbReference type="GO" id="GO:0000166">
    <property type="term" value="F:nucleotide binding"/>
    <property type="evidence" value="ECO:0007669"/>
    <property type="project" value="UniProtKB-KW"/>
</dbReference>
<dbReference type="STRING" id="908809.ABG79_01298"/>
<keyword evidence="5" id="KW-0819">tRNA processing</keyword>
<dbReference type="PATRIC" id="fig|908809.3.peg.1307"/>
<dbReference type="CDD" id="cd05398">
    <property type="entry name" value="NT_ClassII-CCAase"/>
    <property type="match status" value="1"/>
</dbReference>
<evidence type="ECO:0000259" key="12">
    <source>
        <dbReference type="Pfam" id="PF01743"/>
    </source>
</evidence>
<sequence>MGDWMKFDNEILKDFVEAILSQNFNIYLVGGSVRDYLLGVKSYDYDFAVIATPEKHYRLTEYISNLFNVEYRYNDYYNTSKFEIGGIDIDLVMARKEYYPVPACKPIIKSSIIEDDLKRRDFTINSIAFDFKNYRYIDILNGINDLKKGIIKILHKKSFIDDPIRIFRAIKYASRLNFNYDEMTESLMVNALMDGFVNLIPKQRISNEISAILKEKNFNHALNELLRLNILGTIFNKHIMLNCSLRQQYFLKLNDEEKLACVFFNNKHFDLEEIVKEFCLSRDFLELTKVIKTLCDIVRLNKLQEIYSFILKNEKRLNDNLLMSIFESEVISKYIAAKSSIKIDENLIKNIEESKRRDFILEYKLNKLLEFGGRTDVQL</sequence>
<evidence type="ECO:0000256" key="5">
    <source>
        <dbReference type="ARBA" id="ARBA00022694"/>
    </source>
</evidence>
<evidence type="ECO:0000256" key="2">
    <source>
        <dbReference type="ARBA" id="ARBA00007265"/>
    </source>
</evidence>
<organism evidence="13 14">
    <name type="scientific">Caloramator mitchellensis</name>
    <dbReference type="NCBI Taxonomy" id="908809"/>
    <lineage>
        <taxon>Bacteria</taxon>
        <taxon>Bacillati</taxon>
        <taxon>Bacillota</taxon>
        <taxon>Clostridia</taxon>
        <taxon>Eubacteriales</taxon>
        <taxon>Clostridiaceae</taxon>
        <taxon>Caloramator</taxon>
    </lineage>
</organism>
<feature type="domain" description="Poly A polymerase head" evidence="12">
    <location>
        <begin position="26"/>
        <end position="151"/>
    </location>
</feature>
<evidence type="ECO:0000313" key="13">
    <source>
        <dbReference type="EMBL" id="KRQ86807.1"/>
    </source>
</evidence>
<keyword evidence="3" id="KW-0820">tRNA-binding</keyword>
<evidence type="ECO:0000256" key="11">
    <source>
        <dbReference type="RuleBase" id="RU003953"/>
    </source>
</evidence>
<comment type="cofactor">
    <cofactor evidence="1">
        <name>Mg(2+)</name>
        <dbReference type="ChEBI" id="CHEBI:18420"/>
    </cofactor>
</comment>
<evidence type="ECO:0000256" key="1">
    <source>
        <dbReference type="ARBA" id="ARBA00001946"/>
    </source>
</evidence>
<dbReference type="GO" id="GO:0046872">
    <property type="term" value="F:metal ion binding"/>
    <property type="evidence" value="ECO:0007669"/>
    <property type="project" value="UniProtKB-KW"/>
</dbReference>
<evidence type="ECO:0000256" key="6">
    <source>
        <dbReference type="ARBA" id="ARBA00022695"/>
    </source>
</evidence>
<protein>
    <submittedName>
        <fullName evidence="13">Poly(A) polymerase I</fullName>
        <ecNumber evidence="13">2.7.7.19</ecNumber>
    </submittedName>
</protein>
<evidence type="ECO:0000256" key="9">
    <source>
        <dbReference type="ARBA" id="ARBA00022842"/>
    </source>
</evidence>
<keyword evidence="6 13" id="KW-0548">Nucleotidyltransferase</keyword>
<dbReference type="GO" id="GO:0000049">
    <property type="term" value="F:tRNA binding"/>
    <property type="evidence" value="ECO:0007669"/>
    <property type="project" value="UniProtKB-KW"/>
</dbReference>
<dbReference type="SUPFAM" id="SSF81891">
    <property type="entry name" value="Poly A polymerase C-terminal region-like"/>
    <property type="match status" value="1"/>
</dbReference>
<evidence type="ECO:0000256" key="8">
    <source>
        <dbReference type="ARBA" id="ARBA00022741"/>
    </source>
</evidence>
<keyword evidence="7" id="KW-0479">Metal-binding</keyword>
<keyword evidence="14" id="KW-1185">Reference proteome</keyword>